<evidence type="ECO:0000256" key="7">
    <source>
        <dbReference type="SAM" id="MobiDB-lite"/>
    </source>
</evidence>
<evidence type="ECO:0000313" key="10">
    <source>
        <dbReference type="Proteomes" id="UP000245119"/>
    </source>
</evidence>
<dbReference type="SMART" id="SM00879">
    <property type="entry name" value="Brix"/>
    <property type="match status" value="1"/>
</dbReference>
<gene>
    <name evidence="9" type="ORF">C0Q70_16105</name>
</gene>
<dbReference type="InterPro" id="IPR007109">
    <property type="entry name" value="Brix"/>
</dbReference>
<organism evidence="9 10">
    <name type="scientific">Pomacea canaliculata</name>
    <name type="common">Golden apple snail</name>
    <dbReference type="NCBI Taxonomy" id="400727"/>
    <lineage>
        <taxon>Eukaryota</taxon>
        <taxon>Metazoa</taxon>
        <taxon>Spiralia</taxon>
        <taxon>Lophotrochozoa</taxon>
        <taxon>Mollusca</taxon>
        <taxon>Gastropoda</taxon>
        <taxon>Caenogastropoda</taxon>
        <taxon>Architaenioglossa</taxon>
        <taxon>Ampullarioidea</taxon>
        <taxon>Ampullariidae</taxon>
        <taxon>Pomacea</taxon>
    </lineage>
</organism>
<evidence type="ECO:0000256" key="2">
    <source>
        <dbReference type="ARBA" id="ARBA00004604"/>
    </source>
</evidence>
<accession>A0A2T7NNU7</accession>
<name>A0A2T7NNU7_POMCA</name>
<comment type="similarity">
    <text evidence="3">Belongs to the BRX1 family.</text>
</comment>
<feature type="region of interest" description="Disordered" evidence="7">
    <location>
        <begin position="195"/>
        <end position="221"/>
    </location>
</feature>
<dbReference type="InterPro" id="IPR026532">
    <property type="entry name" value="BRX1"/>
</dbReference>
<dbReference type="PANTHER" id="PTHR13634:SF0">
    <property type="entry name" value="RIBOSOME BIOGENESIS PROTEIN BRX1 HOMOLOG"/>
    <property type="match status" value="1"/>
</dbReference>
<reference evidence="9 10" key="1">
    <citation type="submission" date="2018-04" db="EMBL/GenBank/DDBJ databases">
        <title>The genome of golden apple snail Pomacea canaliculata provides insight into stress tolerance and invasive adaptation.</title>
        <authorList>
            <person name="Liu C."/>
            <person name="Liu B."/>
            <person name="Ren Y."/>
            <person name="Zhang Y."/>
            <person name="Wang H."/>
            <person name="Li S."/>
            <person name="Jiang F."/>
            <person name="Yin L."/>
            <person name="Zhang G."/>
            <person name="Qian W."/>
            <person name="Fan W."/>
        </authorList>
    </citation>
    <scope>NUCLEOTIDE SEQUENCE [LARGE SCALE GENOMIC DNA]</scope>
    <source>
        <strain evidence="9">SZHN2017</strain>
        <tissue evidence="9">Muscle</tissue>
    </source>
</reference>
<evidence type="ECO:0000256" key="3">
    <source>
        <dbReference type="ARBA" id="ARBA00006369"/>
    </source>
</evidence>
<dbReference type="Pfam" id="PF04427">
    <property type="entry name" value="Brix"/>
    <property type="match status" value="1"/>
</dbReference>
<dbReference type="SUPFAM" id="SSF52954">
    <property type="entry name" value="Class II aaRS ABD-related"/>
    <property type="match status" value="1"/>
</dbReference>
<dbReference type="OrthoDB" id="1638493at2759"/>
<comment type="function">
    <text evidence="1">Required for biogenesis of the 60S ribosomal subunit.</text>
</comment>
<evidence type="ECO:0000256" key="6">
    <source>
        <dbReference type="ARBA" id="ARBA00023242"/>
    </source>
</evidence>
<evidence type="ECO:0000256" key="1">
    <source>
        <dbReference type="ARBA" id="ARBA00003439"/>
    </source>
</evidence>
<comment type="subcellular location">
    <subcellularLocation>
        <location evidence="2">Nucleus</location>
        <location evidence="2">Nucleolus</location>
    </subcellularLocation>
</comment>
<dbReference type="GO" id="GO:0019843">
    <property type="term" value="F:rRNA binding"/>
    <property type="evidence" value="ECO:0007669"/>
    <property type="project" value="InterPro"/>
</dbReference>
<dbReference type="GO" id="GO:0006364">
    <property type="term" value="P:rRNA processing"/>
    <property type="evidence" value="ECO:0007669"/>
    <property type="project" value="InterPro"/>
</dbReference>
<keyword evidence="10" id="KW-1185">Reference proteome</keyword>
<sequence length="221" mass="25495">MDRKDKLFVLNEMCEMKNCNKCIYFEGKKKQDLYMWISNVPRGPSAKFLVENVHTMLELKMTGNSLKGSRPILSFDKAFDRAAHHTLLKELFIQIFGTPAYHPKSQPFFDRVMSFSIADGRIYIRNYQIVEDNATLAEMGPRYVLNPIRIFEGSFGGPTLYQNPQYVSPNEHRRAIARKIGQKYKGKLDQKMARELRPDLPSYPSDPLDDVFTTAQSEEAS</sequence>
<comment type="caution">
    <text evidence="9">The sequence shown here is derived from an EMBL/GenBank/DDBJ whole genome shotgun (WGS) entry which is preliminary data.</text>
</comment>
<keyword evidence="5" id="KW-0690">Ribosome biogenesis</keyword>
<evidence type="ECO:0000256" key="4">
    <source>
        <dbReference type="ARBA" id="ARBA00020522"/>
    </source>
</evidence>
<keyword evidence="6" id="KW-0539">Nucleus</keyword>
<evidence type="ECO:0000313" key="9">
    <source>
        <dbReference type="EMBL" id="PVD22847.1"/>
    </source>
</evidence>
<dbReference type="AlphaFoldDB" id="A0A2T7NNU7"/>
<feature type="domain" description="Brix" evidence="8">
    <location>
        <begin position="1"/>
        <end position="156"/>
    </location>
</feature>
<protein>
    <recommendedName>
        <fullName evidence="4">Ribosome biogenesis protein BRX1 homolog</fullName>
    </recommendedName>
</protein>
<dbReference type="STRING" id="400727.A0A2T7NNU7"/>
<dbReference type="GO" id="GO:0000027">
    <property type="term" value="P:ribosomal large subunit assembly"/>
    <property type="evidence" value="ECO:0007669"/>
    <property type="project" value="TreeGrafter"/>
</dbReference>
<evidence type="ECO:0000256" key="5">
    <source>
        <dbReference type="ARBA" id="ARBA00022517"/>
    </source>
</evidence>
<dbReference type="GO" id="GO:0005730">
    <property type="term" value="C:nucleolus"/>
    <property type="evidence" value="ECO:0007669"/>
    <property type="project" value="UniProtKB-SubCell"/>
</dbReference>
<evidence type="ECO:0000259" key="8">
    <source>
        <dbReference type="PROSITE" id="PS50833"/>
    </source>
</evidence>
<dbReference type="PROSITE" id="PS50833">
    <property type="entry name" value="BRIX"/>
    <property type="match status" value="1"/>
</dbReference>
<dbReference type="EMBL" id="PZQS01000010">
    <property type="protein sequence ID" value="PVD22847.1"/>
    <property type="molecule type" value="Genomic_DNA"/>
</dbReference>
<proteinExistence type="inferred from homology"/>
<dbReference type="PANTHER" id="PTHR13634">
    <property type="entry name" value="RIBOSOME BIOGENESIS PROTEIN BRIX"/>
    <property type="match status" value="1"/>
</dbReference>
<dbReference type="Proteomes" id="UP000245119">
    <property type="component" value="Linkage Group LG10"/>
</dbReference>